<dbReference type="Pfam" id="PF04237">
    <property type="entry name" value="YjbR"/>
    <property type="match status" value="1"/>
</dbReference>
<dbReference type="InterPro" id="IPR007351">
    <property type="entry name" value="YjbR"/>
</dbReference>
<dbReference type="EMBL" id="SMJU01000004">
    <property type="protein sequence ID" value="TDB66998.1"/>
    <property type="molecule type" value="Genomic_DNA"/>
</dbReference>
<evidence type="ECO:0000313" key="2">
    <source>
        <dbReference type="Proteomes" id="UP000295706"/>
    </source>
</evidence>
<dbReference type="AlphaFoldDB" id="A0A4R4KG88"/>
<dbReference type="GO" id="GO:0003677">
    <property type="term" value="F:DNA binding"/>
    <property type="evidence" value="ECO:0007669"/>
    <property type="project" value="UniProtKB-KW"/>
</dbReference>
<dbReference type="InterPro" id="IPR058532">
    <property type="entry name" value="YjbR/MT2646/Rv2570-like"/>
</dbReference>
<reference evidence="1 2" key="1">
    <citation type="submission" date="2019-02" db="EMBL/GenBank/DDBJ databases">
        <title>Arundinibacter roseus gen. nov., sp. nov., a new member of the family Cytophagaceae.</title>
        <authorList>
            <person name="Szuroczki S."/>
            <person name="Khayer B."/>
            <person name="Sproer C."/>
            <person name="Toumi M."/>
            <person name="Szabo A."/>
            <person name="Felfoldi T."/>
            <person name="Schumann P."/>
            <person name="Toth E."/>
        </authorList>
    </citation>
    <scope>NUCLEOTIDE SEQUENCE [LARGE SCALE GENOMIC DNA]</scope>
    <source>
        <strain evidence="1 2">DMA-k-7a</strain>
    </source>
</reference>
<dbReference type="Proteomes" id="UP000295706">
    <property type="component" value="Unassembled WGS sequence"/>
</dbReference>
<comment type="caution">
    <text evidence="1">The sequence shown here is derived from an EMBL/GenBank/DDBJ whole genome shotgun (WGS) entry which is preliminary data.</text>
</comment>
<accession>A0A4R4KG88</accession>
<protein>
    <submittedName>
        <fullName evidence="1">MmcQ/YjbR family DNA-binding protein</fullName>
    </submittedName>
</protein>
<dbReference type="RefSeq" id="WP_132116201.1">
    <property type="nucleotide sequence ID" value="NZ_SMJU01000004.1"/>
</dbReference>
<gene>
    <name evidence="1" type="ORF">EZE20_07745</name>
</gene>
<evidence type="ECO:0000313" key="1">
    <source>
        <dbReference type="EMBL" id="TDB66998.1"/>
    </source>
</evidence>
<dbReference type="OrthoDB" id="9789813at2"/>
<keyword evidence="2" id="KW-1185">Reference proteome</keyword>
<dbReference type="PANTHER" id="PTHR35145:SF1">
    <property type="entry name" value="CYTOPLASMIC PROTEIN"/>
    <property type="match status" value="1"/>
</dbReference>
<dbReference type="SUPFAM" id="SSF142906">
    <property type="entry name" value="YjbR-like"/>
    <property type="match status" value="1"/>
</dbReference>
<dbReference type="InterPro" id="IPR038056">
    <property type="entry name" value="YjbR-like_sf"/>
</dbReference>
<sequence length="116" mass="13486">MNLEQLRDYCLSLPGTSEDFPFGEETLVFRVKGKIFLLTPVDSEQRRFNVKCDPEKAIELREEYPSVKPGYHMSKKHWNTILDEGKVPDSLLKTWIKDSYDLIVESLPAKARAELR</sequence>
<dbReference type="Gene3D" id="3.90.1150.30">
    <property type="match status" value="1"/>
</dbReference>
<organism evidence="1 2">
    <name type="scientific">Arundinibacter roseus</name>
    <dbReference type="NCBI Taxonomy" id="2070510"/>
    <lineage>
        <taxon>Bacteria</taxon>
        <taxon>Pseudomonadati</taxon>
        <taxon>Bacteroidota</taxon>
        <taxon>Cytophagia</taxon>
        <taxon>Cytophagales</taxon>
        <taxon>Spirosomataceae</taxon>
        <taxon>Arundinibacter</taxon>
    </lineage>
</organism>
<dbReference type="PANTHER" id="PTHR35145">
    <property type="entry name" value="CYTOPLASMIC PROTEIN-RELATED"/>
    <property type="match status" value="1"/>
</dbReference>
<name>A0A4R4KG88_9BACT</name>
<keyword evidence="1" id="KW-0238">DNA-binding</keyword>
<proteinExistence type="predicted"/>